<dbReference type="Pfam" id="PF08713">
    <property type="entry name" value="DNA_alkylation"/>
    <property type="match status" value="1"/>
</dbReference>
<evidence type="ECO:0000313" key="1">
    <source>
        <dbReference type="EMBL" id="RAW54197.1"/>
    </source>
</evidence>
<dbReference type="Proteomes" id="UP000251144">
    <property type="component" value="Unassembled WGS sequence"/>
</dbReference>
<organism evidence="1 2">
    <name type="scientific">Faecalibacterium prausnitzii</name>
    <dbReference type="NCBI Taxonomy" id="853"/>
    <lineage>
        <taxon>Bacteria</taxon>
        <taxon>Bacillati</taxon>
        <taxon>Bacillota</taxon>
        <taxon>Clostridia</taxon>
        <taxon>Eubacteriales</taxon>
        <taxon>Oscillospiraceae</taxon>
        <taxon>Faecalibacterium</taxon>
    </lineage>
</organism>
<evidence type="ECO:0000313" key="2">
    <source>
        <dbReference type="Proteomes" id="UP000251144"/>
    </source>
</evidence>
<gene>
    <name evidence="1" type="ORF">C4N26_07020</name>
</gene>
<proteinExistence type="predicted"/>
<name>A0A329TVR8_9FIRM</name>
<accession>A0A329TVR8</accession>
<dbReference type="EMBL" id="PRLB01000005">
    <property type="protein sequence ID" value="RAW54197.1"/>
    <property type="molecule type" value="Genomic_DNA"/>
</dbReference>
<dbReference type="Gene3D" id="1.25.40.290">
    <property type="entry name" value="ARM repeat domains"/>
    <property type="match status" value="1"/>
</dbReference>
<dbReference type="InterPro" id="IPR016024">
    <property type="entry name" value="ARM-type_fold"/>
</dbReference>
<dbReference type="InterPro" id="IPR014825">
    <property type="entry name" value="DNA_alkylation"/>
</dbReference>
<sequence length="212" mass="24533">MDKGYLQHLVDTITDKDNLKKVKEEALKLSRSYSPDEYIQIASELYCSEYFQIQEIGVLLYGYASSMRPTALKFLSETVSTHPSWKVQEVLAMAFDIYCSTNGYKNSLPTIKEWLQDSRPNVRRAVSEGLRIWTNRDYFRENPQIAISLLSDLKADNSEYVRKSAGNALRDISKKFPTLIKEEISTWDVSDKKVAQVYKLAYRYIAEKSVDR</sequence>
<comment type="caution">
    <text evidence="1">The sequence shown here is derived from an EMBL/GenBank/DDBJ whole genome shotgun (WGS) entry which is preliminary data.</text>
</comment>
<dbReference type="Gene3D" id="1.10.1240.70">
    <property type="match status" value="1"/>
</dbReference>
<reference evidence="1 2" key="1">
    <citation type="submission" date="2018-02" db="EMBL/GenBank/DDBJ databases">
        <title>Complete genome sequencing of Faecalibacterium prausnitzii strains isolated from the human gut.</title>
        <authorList>
            <person name="Fitzgerald B.C."/>
            <person name="Shkoporov A.N."/>
            <person name="Ross P.R."/>
            <person name="Hill C."/>
        </authorList>
    </citation>
    <scope>NUCLEOTIDE SEQUENCE [LARGE SCALE GENOMIC DNA]</scope>
    <source>
        <strain evidence="1 2">APC942/32-1</strain>
    </source>
</reference>
<protein>
    <submittedName>
        <fullName evidence="1">DNA alkylation repair protein</fullName>
    </submittedName>
</protein>
<dbReference type="OrthoDB" id="9797162at2"/>
<dbReference type="SUPFAM" id="SSF48371">
    <property type="entry name" value="ARM repeat"/>
    <property type="match status" value="1"/>
</dbReference>
<dbReference type="RefSeq" id="WP_158400977.1">
    <property type="nucleotide sequence ID" value="NZ_PRLB01000005.1"/>
</dbReference>
<dbReference type="AlphaFoldDB" id="A0A329TVR8"/>